<reference evidence="3 4" key="1">
    <citation type="submission" date="2024-02" db="EMBL/GenBank/DDBJ databases">
        <title>Chromosome-scale genome assembly of the rough periwinkle Littorina saxatilis.</title>
        <authorList>
            <person name="De Jode A."/>
            <person name="Faria R."/>
            <person name="Formenti G."/>
            <person name="Sims Y."/>
            <person name="Smith T.P."/>
            <person name="Tracey A."/>
            <person name="Wood J.M.D."/>
            <person name="Zagrodzka Z.B."/>
            <person name="Johannesson K."/>
            <person name="Butlin R.K."/>
            <person name="Leder E.H."/>
        </authorList>
    </citation>
    <scope>NUCLEOTIDE SEQUENCE [LARGE SCALE GENOMIC DNA]</scope>
    <source>
        <strain evidence="3">Snail1</strain>
        <tissue evidence="3">Muscle</tissue>
    </source>
</reference>
<feature type="domain" description="Galaxin-like repeats" evidence="2">
    <location>
        <begin position="52"/>
        <end position="159"/>
    </location>
</feature>
<evidence type="ECO:0000256" key="1">
    <source>
        <dbReference type="SAM" id="SignalP"/>
    </source>
</evidence>
<dbReference type="Proteomes" id="UP001374579">
    <property type="component" value="Unassembled WGS sequence"/>
</dbReference>
<evidence type="ECO:0000313" key="4">
    <source>
        <dbReference type="Proteomes" id="UP001374579"/>
    </source>
</evidence>
<dbReference type="InterPro" id="IPR056601">
    <property type="entry name" value="Galaxin_dom"/>
</dbReference>
<comment type="caution">
    <text evidence="3">The sequence shown here is derived from an EMBL/GenBank/DDBJ whole genome shotgun (WGS) entry which is preliminary data.</text>
</comment>
<dbReference type="PANTHER" id="PTHR34490">
    <property type="entry name" value="PROTEIN CBG12054-RELATED"/>
    <property type="match status" value="1"/>
</dbReference>
<evidence type="ECO:0000259" key="2">
    <source>
        <dbReference type="Pfam" id="PF24748"/>
    </source>
</evidence>
<keyword evidence="1" id="KW-0732">Signal</keyword>
<protein>
    <recommendedName>
        <fullName evidence="2">Galaxin-like repeats domain-containing protein</fullName>
    </recommendedName>
</protein>
<accession>A0AAN9BH61</accession>
<feature type="signal peptide" evidence="1">
    <location>
        <begin position="1"/>
        <end position="22"/>
    </location>
</feature>
<evidence type="ECO:0000313" key="3">
    <source>
        <dbReference type="EMBL" id="KAK7103165.1"/>
    </source>
</evidence>
<organism evidence="3 4">
    <name type="scientific">Littorina saxatilis</name>
    <dbReference type="NCBI Taxonomy" id="31220"/>
    <lineage>
        <taxon>Eukaryota</taxon>
        <taxon>Metazoa</taxon>
        <taxon>Spiralia</taxon>
        <taxon>Lophotrochozoa</taxon>
        <taxon>Mollusca</taxon>
        <taxon>Gastropoda</taxon>
        <taxon>Caenogastropoda</taxon>
        <taxon>Littorinimorpha</taxon>
        <taxon>Littorinoidea</taxon>
        <taxon>Littorinidae</taxon>
        <taxon>Littorina</taxon>
    </lineage>
</organism>
<gene>
    <name evidence="3" type="ORF">V1264_018125</name>
</gene>
<dbReference type="Pfam" id="PF24748">
    <property type="entry name" value="Galaxin_repeat"/>
    <property type="match status" value="1"/>
</dbReference>
<dbReference type="InterPro" id="IPR055284">
    <property type="entry name" value="Galaxin-like"/>
</dbReference>
<sequence>MTQSGLLQTCVVVVFLVVACHCVPGFNAWPLFTGSPANAPQIRKKCGEGKEQVQYSPDLKSCCRGHLHNIPENTHAQCCGEVAYWRNETKPERCTVPCGSGRRHPETEICCNGRVEWVGPKTKVKRCCGTTVIEPKTHDCCGGSTPFPSGSDYKCCGHLDVVTSALYNNVTMDCDATSGNVSLKPAQRFRGQELCDLGLTEWDTDRSLPNIVNRSHHHIRGWAEKCMTNITRRRSRTIISISMTPFFTTTPTPSKCADSKTVHVMIKVKNCNVSVDDLQDYLHGVTLDIFFKNNFRCKRGVPTLRLKDKYNAAMLLSKHSNAILARSLGYDTRLSNQWNHS</sequence>
<keyword evidence="4" id="KW-1185">Reference proteome</keyword>
<feature type="chain" id="PRO_5042863073" description="Galaxin-like repeats domain-containing protein" evidence="1">
    <location>
        <begin position="23"/>
        <end position="341"/>
    </location>
</feature>
<dbReference type="AlphaFoldDB" id="A0AAN9BH61"/>
<dbReference type="EMBL" id="JBAMIC010000008">
    <property type="protein sequence ID" value="KAK7103165.1"/>
    <property type="molecule type" value="Genomic_DNA"/>
</dbReference>
<proteinExistence type="predicted"/>
<name>A0AAN9BH61_9CAEN</name>